<name>A0A3N4HU89_ASCIM</name>
<feature type="region of interest" description="Disordered" evidence="1">
    <location>
        <begin position="34"/>
        <end position="56"/>
    </location>
</feature>
<proteinExistence type="predicted"/>
<evidence type="ECO:0000313" key="4">
    <source>
        <dbReference type="Proteomes" id="UP000275078"/>
    </source>
</evidence>
<feature type="domain" description="F-box" evidence="2">
    <location>
        <begin position="62"/>
        <end position="112"/>
    </location>
</feature>
<dbReference type="Pfam" id="PF00646">
    <property type="entry name" value="F-box"/>
    <property type="match status" value="1"/>
</dbReference>
<evidence type="ECO:0000256" key="1">
    <source>
        <dbReference type="SAM" id="MobiDB-lite"/>
    </source>
</evidence>
<sequence>MLSKRLKSSTSTSKTFSDLQPLMKMRVPSTHNKYHFGSHLSNRFGPSRKRKRSPQEHCEITEAPINKLPNELLHLVAKNVEDTDTFLALSLVSRRFNAVTGSALTQSYFARRWMQQNLGVQDNKAPKVIESVVRLARRYCTAPEGCTCLDSNLFYNDKLHLAAALARAMPSYSNSWRKGYLEKRRKRAGNTGNLLAKSRLGVEDVRLAEILVEEWQWCEVLEQMELQPEVGPKVVRIGLEFLLYSGFEEVEKSSICQCGALADEVT</sequence>
<accession>A0A3N4HU89</accession>
<reference evidence="3 4" key="1">
    <citation type="journal article" date="2018" name="Nat. Ecol. Evol.">
        <title>Pezizomycetes genomes reveal the molecular basis of ectomycorrhizal truffle lifestyle.</title>
        <authorList>
            <person name="Murat C."/>
            <person name="Payen T."/>
            <person name="Noel B."/>
            <person name="Kuo A."/>
            <person name="Morin E."/>
            <person name="Chen J."/>
            <person name="Kohler A."/>
            <person name="Krizsan K."/>
            <person name="Balestrini R."/>
            <person name="Da Silva C."/>
            <person name="Montanini B."/>
            <person name="Hainaut M."/>
            <person name="Levati E."/>
            <person name="Barry K.W."/>
            <person name="Belfiori B."/>
            <person name="Cichocki N."/>
            <person name="Clum A."/>
            <person name="Dockter R.B."/>
            <person name="Fauchery L."/>
            <person name="Guy J."/>
            <person name="Iotti M."/>
            <person name="Le Tacon F."/>
            <person name="Lindquist E.A."/>
            <person name="Lipzen A."/>
            <person name="Malagnac F."/>
            <person name="Mello A."/>
            <person name="Molinier V."/>
            <person name="Miyauchi S."/>
            <person name="Poulain J."/>
            <person name="Riccioni C."/>
            <person name="Rubini A."/>
            <person name="Sitrit Y."/>
            <person name="Splivallo R."/>
            <person name="Traeger S."/>
            <person name="Wang M."/>
            <person name="Zifcakova L."/>
            <person name="Wipf D."/>
            <person name="Zambonelli A."/>
            <person name="Paolocci F."/>
            <person name="Nowrousian M."/>
            <person name="Ottonello S."/>
            <person name="Baldrian P."/>
            <person name="Spatafora J.W."/>
            <person name="Henrissat B."/>
            <person name="Nagy L.G."/>
            <person name="Aury J.M."/>
            <person name="Wincker P."/>
            <person name="Grigoriev I.V."/>
            <person name="Bonfante P."/>
            <person name="Martin F.M."/>
        </authorList>
    </citation>
    <scope>NUCLEOTIDE SEQUENCE [LARGE SCALE GENOMIC DNA]</scope>
    <source>
        <strain evidence="3 4">RN42</strain>
    </source>
</reference>
<evidence type="ECO:0000313" key="3">
    <source>
        <dbReference type="EMBL" id="RPA77375.1"/>
    </source>
</evidence>
<dbReference type="InterPro" id="IPR036047">
    <property type="entry name" value="F-box-like_dom_sf"/>
</dbReference>
<gene>
    <name evidence="3" type="ORF">BJ508DRAFT_310198</name>
</gene>
<dbReference type="InterPro" id="IPR001810">
    <property type="entry name" value="F-box_dom"/>
</dbReference>
<dbReference type="SUPFAM" id="SSF81383">
    <property type="entry name" value="F-box domain"/>
    <property type="match status" value="1"/>
</dbReference>
<dbReference type="EMBL" id="ML119727">
    <property type="protein sequence ID" value="RPA77375.1"/>
    <property type="molecule type" value="Genomic_DNA"/>
</dbReference>
<feature type="region of interest" description="Disordered" evidence="1">
    <location>
        <begin position="1"/>
        <end position="20"/>
    </location>
</feature>
<organism evidence="3 4">
    <name type="scientific">Ascobolus immersus RN42</name>
    <dbReference type="NCBI Taxonomy" id="1160509"/>
    <lineage>
        <taxon>Eukaryota</taxon>
        <taxon>Fungi</taxon>
        <taxon>Dikarya</taxon>
        <taxon>Ascomycota</taxon>
        <taxon>Pezizomycotina</taxon>
        <taxon>Pezizomycetes</taxon>
        <taxon>Pezizales</taxon>
        <taxon>Ascobolaceae</taxon>
        <taxon>Ascobolus</taxon>
    </lineage>
</organism>
<dbReference type="Proteomes" id="UP000275078">
    <property type="component" value="Unassembled WGS sequence"/>
</dbReference>
<feature type="compositionally biased region" description="Low complexity" evidence="1">
    <location>
        <begin position="8"/>
        <end position="19"/>
    </location>
</feature>
<dbReference type="PROSITE" id="PS50181">
    <property type="entry name" value="FBOX"/>
    <property type="match status" value="1"/>
</dbReference>
<protein>
    <recommendedName>
        <fullName evidence="2">F-box domain-containing protein</fullName>
    </recommendedName>
</protein>
<keyword evidence="4" id="KW-1185">Reference proteome</keyword>
<evidence type="ECO:0000259" key="2">
    <source>
        <dbReference type="PROSITE" id="PS50181"/>
    </source>
</evidence>
<dbReference type="AlphaFoldDB" id="A0A3N4HU89"/>